<name>A0A1G9QL39_9PROT</name>
<dbReference type="STRING" id="144026.SAMN04488568_10568"/>
<dbReference type="NCBIfam" id="TIGR00696">
    <property type="entry name" value="wecG_tagA_cpsF"/>
    <property type="match status" value="1"/>
</dbReference>
<dbReference type="RefSeq" id="WP_091768387.1">
    <property type="nucleotide sequence ID" value="NZ_FNHG01000005.1"/>
</dbReference>
<evidence type="ECO:0000313" key="4">
    <source>
        <dbReference type="Proteomes" id="UP000199759"/>
    </source>
</evidence>
<dbReference type="Pfam" id="PF03808">
    <property type="entry name" value="Glyco_tran_WecG"/>
    <property type="match status" value="1"/>
</dbReference>
<gene>
    <name evidence="3" type="ORF">SAMN04488568_10568</name>
</gene>
<dbReference type="CDD" id="cd06533">
    <property type="entry name" value="Glyco_transf_WecG_TagA"/>
    <property type="match status" value="1"/>
</dbReference>
<dbReference type="AlphaFoldDB" id="A0A1G9QL39"/>
<keyword evidence="2" id="KW-0808">Transferase</keyword>
<dbReference type="EMBL" id="FNHG01000005">
    <property type="protein sequence ID" value="SDM11728.1"/>
    <property type="molecule type" value="Genomic_DNA"/>
</dbReference>
<proteinExistence type="predicted"/>
<protein>
    <submittedName>
        <fullName evidence="3">Polymer biosynthesis protein, WecB/TagA/CpsF family</fullName>
    </submittedName>
</protein>
<dbReference type="GO" id="GO:0016758">
    <property type="term" value="F:hexosyltransferase activity"/>
    <property type="evidence" value="ECO:0007669"/>
    <property type="project" value="TreeGrafter"/>
</dbReference>
<dbReference type="Proteomes" id="UP000199759">
    <property type="component" value="Unassembled WGS sequence"/>
</dbReference>
<dbReference type="PANTHER" id="PTHR34136">
    <property type="match status" value="1"/>
</dbReference>
<evidence type="ECO:0000256" key="1">
    <source>
        <dbReference type="ARBA" id="ARBA00022676"/>
    </source>
</evidence>
<keyword evidence="1" id="KW-0328">Glycosyltransferase</keyword>
<dbReference type="PANTHER" id="PTHR34136:SF1">
    <property type="entry name" value="UDP-N-ACETYL-D-MANNOSAMINURONIC ACID TRANSFERASE"/>
    <property type="match status" value="1"/>
</dbReference>
<keyword evidence="4" id="KW-1185">Reference proteome</keyword>
<evidence type="ECO:0000256" key="2">
    <source>
        <dbReference type="ARBA" id="ARBA00022679"/>
    </source>
</evidence>
<reference evidence="3 4" key="1">
    <citation type="submission" date="2016-10" db="EMBL/GenBank/DDBJ databases">
        <authorList>
            <person name="de Groot N.N."/>
        </authorList>
    </citation>
    <scope>NUCLEOTIDE SEQUENCE [LARGE SCALE GENOMIC DNA]</scope>
    <source>
        <strain evidence="3 4">DSM 16077</strain>
    </source>
</reference>
<evidence type="ECO:0000313" key="3">
    <source>
        <dbReference type="EMBL" id="SDM11728.1"/>
    </source>
</evidence>
<accession>A0A1G9QL39</accession>
<dbReference type="OrthoDB" id="9771846at2"/>
<sequence length="297" mass="33725">MNQLADTAQFQDRRSGSRHIWFLNSAFDKIDLDVALTRISDRDASKPFAFVVTPNVDHLVRLETDTVLATLYAQAWLTVCDSRVLELIGRFSGEKIDVTPGSDLTARLFETVIDPDETVTVIGASGDVIDAVTARYGLTDVRWHEPPMGLRHNREALEECARFVAENPARFIFMCVGSPQQELVAEACLDRGDCTGLGLCVGASLDFLGGKTERAPAWMQRSRLEWLHRLASEPRRMWRRYLVDGPKVFLLWRRWRKAQRELLALERSLSDPQKLRERALHQRIRALEGLLQAPNAD</sequence>
<organism evidence="3 4">
    <name type="scientific">Maricaulis salignorans</name>
    <dbReference type="NCBI Taxonomy" id="144026"/>
    <lineage>
        <taxon>Bacteria</taxon>
        <taxon>Pseudomonadati</taxon>
        <taxon>Pseudomonadota</taxon>
        <taxon>Alphaproteobacteria</taxon>
        <taxon>Maricaulales</taxon>
        <taxon>Maricaulaceae</taxon>
        <taxon>Maricaulis</taxon>
    </lineage>
</organism>
<dbReference type="InterPro" id="IPR004629">
    <property type="entry name" value="WecG_TagA_CpsF"/>
</dbReference>